<evidence type="ECO:0000313" key="2">
    <source>
        <dbReference type="Proteomes" id="UP000283983"/>
    </source>
</evidence>
<comment type="caution">
    <text evidence="1">The sequence shown here is derived from an EMBL/GenBank/DDBJ whole genome shotgun (WGS) entry which is preliminary data.</text>
</comment>
<name>A0A414NEA8_9ACTN</name>
<sequence length="347" mass="40102">MRRPPRFRATKLWRIVYSRDTSRDGANMRKPWLSPVEQVQCLKEKGITFDLMAEGEAERYLAANSNYFRVASYRHGFPRVVGGENDGKYINLDFAMLKDLSIIDYLLRQTLLPMTIDVEHFAKMDLLSWIEEHSGDGYELVHSFLEAKTHINPQGEPVCRILDEINRGSAGVYTDKMIERYRDDEIPVWVFLELIPFGTFCHFWKHCSWEGGDKSMEGRYYLLQDVKNLRNACGHNNCILNGLESGTAKHRASREVVNAVRDAGVAEAMRKSKLSNGRIQHITSALYLHHMMASDGVCSHTGERLNLLLERMDKHKDYYLKCDQIRTMFEYMRILANAWYGTSTNGD</sequence>
<keyword evidence="2" id="KW-1185">Reference proteome</keyword>
<protein>
    <submittedName>
        <fullName evidence="1">Abi family protein</fullName>
    </submittedName>
</protein>
<dbReference type="Pfam" id="PF07751">
    <property type="entry name" value="Abi_2"/>
    <property type="match status" value="1"/>
</dbReference>
<dbReference type="InterPro" id="IPR011664">
    <property type="entry name" value="Abi_system_AbiD/AbiF-like"/>
</dbReference>
<dbReference type="AlphaFoldDB" id="A0A414NEA8"/>
<reference evidence="1 2" key="1">
    <citation type="submission" date="2018-08" db="EMBL/GenBank/DDBJ databases">
        <title>A genome reference for cultivated species of the human gut microbiota.</title>
        <authorList>
            <person name="Zou Y."/>
            <person name="Xue W."/>
            <person name="Luo G."/>
        </authorList>
    </citation>
    <scope>NUCLEOTIDE SEQUENCE [LARGE SCALE GENOMIC DNA]</scope>
    <source>
        <strain evidence="1 2">AM25-33</strain>
    </source>
</reference>
<dbReference type="Proteomes" id="UP000283983">
    <property type="component" value="Unassembled WGS sequence"/>
</dbReference>
<dbReference type="EMBL" id="QSLJ01000001">
    <property type="protein sequence ID" value="RHF38159.1"/>
    <property type="molecule type" value="Genomic_DNA"/>
</dbReference>
<proteinExistence type="predicted"/>
<dbReference type="InParanoid" id="A0A414NEA8"/>
<evidence type="ECO:0000313" key="1">
    <source>
        <dbReference type="EMBL" id="RHF38159.1"/>
    </source>
</evidence>
<gene>
    <name evidence="1" type="ORF">DW682_00025</name>
</gene>
<organism evidence="1 2">
    <name type="scientific">Collinsella intestinalis</name>
    <dbReference type="NCBI Taxonomy" id="147207"/>
    <lineage>
        <taxon>Bacteria</taxon>
        <taxon>Bacillati</taxon>
        <taxon>Actinomycetota</taxon>
        <taxon>Coriobacteriia</taxon>
        <taxon>Coriobacteriales</taxon>
        <taxon>Coriobacteriaceae</taxon>
        <taxon>Collinsella</taxon>
    </lineage>
</organism>
<accession>A0A414NEA8</accession>